<feature type="domain" description="AB hydrolase-1" evidence="11">
    <location>
        <begin position="33"/>
        <end position="294"/>
    </location>
</feature>
<dbReference type="Gene3D" id="3.40.50.1820">
    <property type="entry name" value="alpha/beta hydrolase"/>
    <property type="match status" value="1"/>
</dbReference>
<dbReference type="AlphaFoldDB" id="A0A6H0V1E4"/>
<feature type="active site" description="Proton donor" evidence="9">
    <location>
        <position position="291"/>
    </location>
</feature>
<evidence type="ECO:0000256" key="8">
    <source>
        <dbReference type="PIRNR" id="PIRNR006431"/>
    </source>
</evidence>
<comment type="similarity">
    <text evidence="3 8 10">Belongs to the peptidase S33 family.</text>
</comment>
<dbReference type="EC" id="3.4.11.5" evidence="8 10"/>
<evidence type="ECO:0000313" key="12">
    <source>
        <dbReference type="EMBL" id="QIW62161.1"/>
    </source>
</evidence>
<evidence type="ECO:0000256" key="10">
    <source>
        <dbReference type="RuleBase" id="RU003421"/>
    </source>
</evidence>
<evidence type="ECO:0000256" key="3">
    <source>
        <dbReference type="ARBA" id="ARBA00010088"/>
    </source>
</evidence>
<protein>
    <recommendedName>
        <fullName evidence="8 10">Proline iminopeptidase</fullName>
        <shortName evidence="8">PIP</shortName>
        <ecNumber evidence="8 10">3.4.11.5</ecNumber>
    </recommendedName>
    <alternativeName>
        <fullName evidence="8">Prolyl aminopeptidase</fullName>
    </alternativeName>
</protein>
<dbReference type="InterPro" id="IPR029058">
    <property type="entry name" value="AB_hydrolase_fold"/>
</dbReference>
<evidence type="ECO:0000256" key="4">
    <source>
        <dbReference type="ARBA" id="ARBA00022438"/>
    </source>
</evidence>
<evidence type="ECO:0000256" key="7">
    <source>
        <dbReference type="ARBA" id="ARBA00022801"/>
    </source>
</evidence>
<dbReference type="GO" id="GO:0005737">
    <property type="term" value="C:cytoplasm"/>
    <property type="evidence" value="ECO:0007669"/>
    <property type="project" value="UniProtKB-SubCell"/>
</dbReference>
<keyword evidence="6 8" id="KW-0645">Protease</keyword>
<evidence type="ECO:0000256" key="5">
    <source>
        <dbReference type="ARBA" id="ARBA00022490"/>
    </source>
</evidence>
<accession>A0A6H0V1E4</accession>
<evidence type="ECO:0000256" key="6">
    <source>
        <dbReference type="ARBA" id="ARBA00022670"/>
    </source>
</evidence>
<dbReference type="RefSeq" id="WP_167845154.1">
    <property type="nucleotide sequence ID" value="NZ_CP047225.1"/>
</dbReference>
<dbReference type="NCBIfam" id="TIGR01249">
    <property type="entry name" value="pro_imino_pep_1"/>
    <property type="match status" value="1"/>
</dbReference>
<evidence type="ECO:0000256" key="2">
    <source>
        <dbReference type="ARBA" id="ARBA00004496"/>
    </source>
</evidence>
<keyword evidence="5 8" id="KW-0963">Cytoplasm</keyword>
<evidence type="ECO:0000259" key="11">
    <source>
        <dbReference type="Pfam" id="PF00561"/>
    </source>
</evidence>
<dbReference type="PANTHER" id="PTHR43722">
    <property type="entry name" value="PROLINE IMINOPEPTIDASE"/>
    <property type="match status" value="1"/>
</dbReference>
<dbReference type="InterPro" id="IPR002410">
    <property type="entry name" value="Peptidase_S33"/>
</dbReference>
<dbReference type="PIRSF" id="PIRSF006431">
    <property type="entry name" value="Pept_S33"/>
    <property type="match status" value="1"/>
</dbReference>
<evidence type="ECO:0000256" key="9">
    <source>
        <dbReference type="PIRSR" id="PIRSR006431-1"/>
    </source>
</evidence>
<feature type="active site" evidence="9">
    <location>
        <position position="263"/>
    </location>
</feature>
<feature type="active site" description="Nucleophile" evidence="9">
    <location>
        <position position="107"/>
    </location>
</feature>
<organism evidence="12 13">
    <name type="scientific">Mycoplasmopsis gallinacea</name>
    <dbReference type="NCBI Taxonomy" id="29556"/>
    <lineage>
        <taxon>Bacteria</taxon>
        <taxon>Bacillati</taxon>
        <taxon>Mycoplasmatota</taxon>
        <taxon>Mycoplasmoidales</taxon>
        <taxon>Metamycoplasmataceae</taxon>
        <taxon>Mycoplasmopsis</taxon>
    </lineage>
</organism>
<proteinExistence type="inferred from homology"/>
<dbReference type="Proteomes" id="UP000503310">
    <property type="component" value="Chromosome"/>
</dbReference>
<dbReference type="SUPFAM" id="SSF53474">
    <property type="entry name" value="alpha/beta-Hydrolases"/>
    <property type="match status" value="1"/>
</dbReference>
<gene>
    <name evidence="12" type="primary">pip</name>
    <name evidence="12" type="ORF">GOQ20_01750</name>
</gene>
<comment type="catalytic activity">
    <reaction evidence="1 8 10">
        <text>Release of N-terminal proline from a peptide.</text>
        <dbReference type="EC" id="3.4.11.5"/>
    </reaction>
</comment>
<dbReference type="PANTHER" id="PTHR43722:SF1">
    <property type="entry name" value="PROLINE IMINOPEPTIDASE"/>
    <property type="match status" value="1"/>
</dbReference>
<sequence length="314" mass="36638">MNNKNVKFKENYLELDSKTKMWYATYGNPKGFPILVVHGGPGGGSHTALTKFVDVKFFKYIFFDQRGCGKSTPHLELKNNNTQQLVEDIEALRKYLKLDKLTIFGGSWGTTLTLMYAIKYPQNVATMILRGVFLARQEDVDFLYEGKGANWFFPKEYEVFKNAVVNLKGRTNIAKYYKALTNKNLDLEYRKKFAAIFYKWEFSLVSVREREFKKEYEQEAYDLALLESHYFYNKSFMPSDNYILENADKFKHIPTYIIHGHFDIDTRLIGAYLLEQKLDNVKTYYNHMAGHSLLDSANLQALEDILEQLKNKAS</sequence>
<dbReference type="PRINTS" id="PR00793">
    <property type="entry name" value="PROAMNOPTASE"/>
</dbReference>
<dbReference type="InterPro" id="IPR005944">
    <property type="entry name" value="Pro_iminopeptidase"/>
</dbReference>
<dbReference type="GO" id="GO:0004177">
    <property type="term" value="F:aminopeptidase activity"/>
    <property type="evidence" value="ECO:0007669"/>
    <property type="project" value="UniProtKB-UniRule"/>
</dbReference>
<dbReference type="Pfam" id="PF00561">
    <property type="entry name" value="Abhydrolase_1"/>
    <property type="match status" value="1"/>
</dbReference>
<comment type="subcellular location">
    <subcellularLocation>
        <location evidence="2 8">Cytoplasm</location>
    </subcellularLocation>
</comment>
<keyword evidence="7 8" id="KW-0378">Hydrolase</keyword>
<dbReference type="GO" id="GO:0006508">
    <property type="term" value="P:proteolysis"/>
    <property type="evidence" value="ECO:0007669"/>
    <property type="project" value="UniProtKB-KW"/>
</dbReference>
<evidence type="ECO:0000313" key="13">
    <source>
        <dbReference type="Proteomes" id="UP000503310"/>
    </source>
</evidence>
<keyword evidence="4 8" id="KW-0031">Aminopeptidase</keyword>
<dbReference type="InterPro" id="IPR000073">
    <property type="entry name" value="AB_hydrolase_1"/>
</dbReference>
<name>A0A6H0V1E4_9BACT</name>
<evidence type="ECO:0000256" key="1">
    <source>
        <dbReference type="ARBA" id="ARBA00001585"/>
    </source>
</evidence>
<reference evidence="12 13" key="1">
    <citation type="submission" date="2019-12" db="EMBL/GenBank/DDBJ databases">
        <title>Sequencing and analysis of the whole genome of Mycoplasma gallinaceum strain Peacock20181011.</title>
        <authorList>
            <person name="Liu X."/>
            <person name="Qin Z."/>
            <person name="Xu H."/>
        </authorList>
    </citation>
    <scope>NUCLEOTIDE SEQUENCE [LARGE SCALE GENOMIC DNA]</scope>
    <source>
        <strain evidence="12 13">Peacock20181011</strain>
    </source>
</reference>
<dbReference type="EMBL" id="CP047225">
    <property type="protein sequence ID" value="QIW62161.1"/>
    <property type="molecule type" value="Genomic_DNA"/>
</dbReference>